<dbReference type="SMART" id="SM00382">
    <property type="entry name" value="AAA"/>
    <property type="match status" value="1"/>
</dbReference>
<dbReference type="InterPro" id="IPR003593">
    <property type="entry name" value="AAA+_ATPase"/>
</dbReference>
<accession>A0ABS6FLD2</accession>
<keyword evidence="4" id="KW-1185">Reference proteome</keyword>
<evidence type="ECO:0000313" key="3">
    <source>
        <dbReference type="EMBL" id="MBU5670051.1"/>
    </source>
</evidence>
<dbReference type="EMBL" id="JAHLQO010000006">
    <property type="protein sequence ID" value="MBU5670051.1"/>
    <property type="molecule type" value="Genomic_DNA"/>
</dbReference>
<dbReference type="InterPro" id="IPR004482">
    <property type="entry name" value="Mg_chelat-rel"/>
</dbReference>
<name>A0ABS6FLD2_9FIRM</name>
<comment type="similarity">
    <text evidence="1">Belongs to the Mg-chelatase subunits D/I family. ComM subfamily.</text>
</comment>
<evidence type="ECO:0000313" key="4">
    <source>
        <dbReference type="Proteomes" id="UP000783742"/>
    </source>
</evidence>
<dbReference type="Pfam" id="PF13335">
    <property type="entry name" value="Mg_chelatase_C"/>
    <property type="match status" value="1"/>
</dbReference>
<dbReference type="Proteomes" id="UP000783742">
    <property type="component" value="Unassembled WGS sequence"/>
</dbReference>
<dbReference type="InterPro" id="IPR045006">
    <property type="entry name" value="CHLI-like"/>
</dbReference>
<proteinExistence type="inferred from homology"/>
<dbReference type="Pfam" id="PF01078">
    <property type="entry name" value="Mg_chelatase"/>
    <property type="match status" value="1"/>
</dbReference>
<dbReference type="InterPro" id="IPR000523">
    <property type="entry name" value="Mg_chelatse_chII-like_cat_dom"/>
</dbReference>
<sequence>MYSCTKTCTLTGLEGYPVDVEVDLSNGMPRISLVGLAETAVRESTERVKSAIRNSGYTFPNKNITINLAPANLRKDGSHLDLPIAVAILSCDENLDMDYSSYVFLGELTLDGKINKIQGALPMIISMRERGYRKFIVPYENRHECSIISDVEIYPANTLEQVISFIKGESQIERCFGNLKREKVSFDIDFSDIKGQENLKRAMEISACAKSNILILGSPGSGKTMAAKRFPTILPELDFEEAIEVTKIYSISGILDDKSLITKPPFRAPHHTASAVSLIGGGKIPRPGEISLANKGVLFLDELPEFSKSVLEVLRQPMESKEITISRANANVKYPCDFILIVALNPCPCGYHNSKIHECNCSPYEIQRYLSKISHPLLDRIDIHLEVEEVQYDDISSDRVGESSAVIRERVKHVREIQKDRFKEKSYKYNSEIPEKEIKKYCELDSSSKKILEMAYKKYSMSARTYNKILKIARTIADMDNSDKIKEDHLLESIQYRTMGSKYWGN</sequence>
<protein>
    <submittedName>
        <fullName evidence="3">YifB family Mg chelatase-like AAA ATPase</fullName>
    </submittedName>
</protein>
<dbReference type="RefSeq" id="WP_216549872.1">
    <property type="nucleotide sequence ID" value="NZ_JAHLQO010000006.1"/>
</dbReference>
<reference evidence="3 4" key="1">
    <citation type="submission" date="2021-06" db="EMBL/GenBank/DDBJ databases">
        <authorList>
            <person name="Sun Q."/>
            <person name="Li D."/>
        </authorList>
    </citation>
    <scope>NUCLEOTIDE SEQUENCE [LARGE SCALE GENOMIC DNA]</scope>
    <source>
        <strain evidence="3 4">MSJ-1</strain>
    </source>
</reference>
<feature type="domain" description="AAA+ ATPase" evidence="2">
    <location>
        <begin position="209"/>
        <end position="391"/>
    </location>
</feature>
<dbReference type="PANTHER" id="PTHR32039:SF7">
    <property type="entry name" value="COMPETENCE PROTEIN COMM"/>
    <property type="match status" value="1"/>
</dbReference>
<dbReference type="NCBIfam" id="TIGR00368">
    <property type="entry name" value="YifB family Mg chelatase-like AAA ATPase"/>
    <property type="match status" value="1"/>
</dbReference>
<gene>
    <name evidence="3" type="ORF">KQI68_09430</name>
</gene>
<dbReference type="InterPro" id="IPR025158">
    <property type="entry name" value="Mg_chelat-rel_C"/>
</dbReference>
<comment type="caution">
    <text evidence="3">The sequence shown here is derived from an EMBL/GenBank/DDBJ whole genome shotgun (WGS) entry which is preliminary data.</text>
</comment>
<dbReference type="PANTHER" id="PTHR32039">
    <property type="entry name" value="MAGNESIUM-CHELATASE SUBUNIT CHLI"/>
    <property type="match status" value="1"/>
</dbReference>
<dbReference type="Pfam" id="PF13541">
    <property type="entry name" value="ChlI"/>
    <property type="match status" value="1"/>
</dbReference>
<evidence type="ECO:0000259" key="2">
    <source>
        <dbReference type="SMART" id="SM00382"/>
    </source>
</evidence>
<evidence type="ECO:0000256" key="1">
    <source>
        <dbReference type="ARBA" id="ARBA00006354"/>
    </source>
</evidence>
<organism evidence="3 4">
    <name type="scientific">Peptoniphilus ovalis</name>
    <dbReference type="NCBI Taxonomy" id="2841503"/>
    <lineage>
        <taxon>Bacteria</taxon>
        <taxon>Bacillati</taxon>
        <taxon>Bacillota</taxon>
        <taxon>Tissierellia</taxon>
        <taxon>Tissierellales</taxon>
        <taxon>Peptoniphilaceae</taxon>
        <taxon>Peptoniphilus</taxon>
    </lineage>
</organism>